<evidence type="ECO:0000313" key="2">
    <source>
        <dbReference type="EMBL" id="ORY51039.1"/>
    </source>
</evidence>
<protein>
    <submittedName>
        <fullName evidence="2">Uncharacterized protein</fullName>
    </submittedName>
</protein>
<comment type="caution">
    <text evidence="2">The sequence shown here is derived from an EMBL/GenBank/DDBJ whole genome shotgun (WGS) entry which is preliminary data.</text>
</comment>
<accession>A0A1Y2CVF1</accession>
<keyword evidence="1" id="KW-0812">Transmembrane</keyword>
<organism evidence="2 3">
    <name type="scientific">Rhizoclosmatium globosum</name>
    <dbReference type="NCBI Taxonomy" id="329046"/>
    <lineage>
        <taxon>Eukaryota</taxon>
        <taxon>Fungi</taxon>
        <taxon>Fungi incertae sedis</taxon>
        <taxon>Chytridiomycota</taxon>
        <taxon>Chytridiomycota incertae sedis</taxon>
        <taxon>Chytridiomycetes</taxon>
        <taxon>Chytridiales</taxon>
        <taxon>Chytriomycetaceae</taxon>
        <taxon>Rhizoclosmatium</taxon>
    </lineage>
</organism>
<dbReference type="OrthoDB" id="10629739at2759"/>
<keyword evidence="3" id="KW-1185">Reference proteome</keyword>
<sequence length="104" mass="11345">MEFSETSLALFKIVLFLCPVSSIVPPITLLAIGWPVLLGNRRAYAVFAGTLFFNGTMYILVDQLFLSAFLAYSKKLAVEMPTGMGIGSGFRLSRGLGFIVLFPC</sequence>
<dbReference type="Proteomes" id="UP000193642">
    <property type="component" value="Unassembled WGS sequence"/>
</dbReference>
<reference evidence="2 3" key="1">
    <citation type="submission" date="2016-07" db="EMBL/GenBank/DDBJ databases">
        <title>Pervasive Adenine N6-methylation of Active Genes in Fungi.</title>
        <authorList>
            <consortium name="DOE Joint Genome Institute"/>
            <person name="Mondo S.J."/>
            <person name="Dannebaum R.O."/>
            <person name="Kuo R.C."/>
            <person name="Labutti K."/>
            <person name="Haridas S."/>
            <person name="Kuo A."/>
            <person name="Salamov A."/>
            <person name="Ahrendt S.R."/>
            <person name="Lipzen A."/>
            <person name="Sullivan W."/>
            <person name="Andreopoulos W.B."/>
            <person name="Clum A."/>
            <person name="Lindquist E."/>
            <person name="Daum C."/>
            <person name="Ramamoorthy G.K."/>
            <person name="Gryganskyi A."/>
            <person name="Culley D."/>
            <person name="Magnuson J.K."/>
            <person name="James T.Y."/>
            <person name="O'Malley M.A."/>
            <person name="Stajich J.E."/>
            <person name="Spatafora J.W."/>
            <person name="Visel A."/>
            <person name="Grigoriev I.V."/>
        </authorList>
    </citation>
    <scope>NUCLEOTIDE SEQUENCE [LARGE SCALE GENOMIC DNA]</scope>
    <source>
        <strain evidence="2 3">JEL800</strain>
    </source>
</reference>
<keyword evidence="1" id="KW-0472">Membrane</keyword>
<feature type="transmembrane region" description="Helical" evidence="1">
    <location>
        <begin position="12"/>
        <end position="37"/>
    </location>
</feature>
<gene>
    <name evidence="2" type="ORF">BCR33DRAFT_501572</name>
</gene>
<dbReference type="EMBL" id="MCGO01000006">
    <property type="protein sequence ID" value="ORY51039.1"/>
    <property type="molecule type" value="Genomic_DNA"/>
</dbReference>
<dbReference type="AlphaFoldDB" id="A0A1Y2CVF1"/>
<feature type="transmembrane region" description="Helical" evidence="1">
    <location>
        <begin position="43"/>
        <end position="72"/>
    </location>
</feature>
<name>A0A1Y2CVF1_9FUNG</name>
<evidence type="ECO:0000313" key="3">
    <source>
        <dbReference type="Proteomes" id="UP000193642"/>
    </source>
</evidence>
<keyword evidence="1" id="KW-1133">Transmembrane helix</keyword>
<proteinExistence type="predicted"/>
<evidence type="ECO:0000256" key="1">
    <source>
        <dbReference type="SAM" id="Phobius"/>
    </source>
</evidence>